<keyword evidence="7" id="KW-0010">Activator</keyword>
<evidence type="ECO:0000256" key="1">
    <source>
        <dbReference type="ARBA" id="ARBA00004123"/>
    </source>
</evidence>
<evidence type="ECO:0000256" key="11">
    <source>
        <dbReference type="ARBA" id="ARBA00032010"/>
    </source>
</evidence>
<comment type="similarity">
    <text evidence="2">Belongs to the Mediator complex subunit 12 family.</text>
</comment>
<protein>
    <recommendedName>
        <fullName evidence="4">Mediator of RNA polymerase II transcription subunit 12</fullName>
    </recommendedName>
    <alternativeName>
        <fullName evidence="11">Mediator complex subunit 12</fullName>
    </alternativeName>
</protein>
<feature type="compositionally biased region" description="Polar residues" evidence="12">
    <location>
        <begin position="1"/>
        <end position="23"/>
    </location>
</feature>
<comment type="caution">
    <text evidence="14">The sequence shown here is derived from an EMBL/GenBank/DDBJ whole genome shotgun (WGS) entry which is preliminary data.</text>
</comment>
<evidence type="ECO:0000313" key="15">
    <source>
        <dbReference type="Proteomes" id="UP000701801"/>
    </source>
</evidence>
<dbReference type="GO" id="GO:0003712">
    <property type="term" value="F:transcription coregulator activity"/>
    <property type="evidence" value="ECO:0007669"/>
    <property type="project" value="InterPro"/>
</dbReference>
<organism evidence="14 15">
    <name type="scientific">Hymenoscyphus albidus</name>
    <dbReference type="NCBI Taxonomy" id="595503"/>
    <lineage>
        <taxon>Eukaryota</taxon>
        <taxon>Fungi</taxon>
        <taxon>Dikarya</taxon>
        <taxon>Ascomycota</taxon>
        <taxon>Pezizomycotina</taxon>
        <taxon>Leotiomycetes</taxon>
        <taxon>Helotiales</taxon>
        <taxon>Helotiaceae</taxon>
        <taxon>Hymenoscyphus</taxon>
    </lineage>
</organism>
<dbReference type="InterPro" id="IPR057344">
    <property type="entry name" value="ARM_SRB8"/>
</dbReference>
<proteinExistence type="inferred from homology"/>
<reference evidence="14" key="1">
    <citation type="submission" date="2021-07" db="EMBL/GenBank/DDBJ databases">
        <authorList>
            <person name="Durling M."/>
        </authorList>
    </citation>
    <scope>NUCLEOTIDE SEQUENCE</scope>
</reference>
<feature type="domain" description="Mediator complex subunit Med12" evidence="13">
    <location>
        <begin position="268"/>
        <end position="331"/>
    </location>
</feature>
<dbReference type="PANTHER" id="PTHR46567:SF1">
    <property type="entry name" value="MEDIATOR OF RNA POLYMERASE II TRANSCRIPTION SUBUNIT 12"/>
    <property type="match status" value="1"/>
</dbReference>
<comment type="function">
    <text evidence="10">Component of the SRB8-11 complex. The SRB8-11 complex is a regulatory module of the Mediator complex which is itself involved in regulation of basal and activated RNA polymerase II-dependent transcription. The SRB8-11 complex may be involved in the transcriptional repression of a subset of genes regulated by Mediator. It may inhibit the association of the Mediator complex with RNA polymerase II to form the holoenzyme complex.</text>
</comment>
<dbReference type="EMBL" id="CAJVRM010000020">
    <property type="protein sequence ID" value="CAG8971467.1"/>
    <property type="molecule type" value="Genomic_DNA"/>
</dbReference>
<feature type="compositionally biased region" description="Polar residues" evidence="12">
    <location>
        <begin position="31"/>
        <end position="43"/>
    </location>
</feature>
<evidence type="ECO:0000313" key="14">
    <source>
        <dbReference type="EMBL" id="CAG8971467.1"/>
    </source>
</evidence>
<evidence type="ECO:0000256" key="9">
    <source>
        <dbReference type="ARBA" id="ARBA00023242"/>
    </source>
</evidence>
<evidence type="ECO:0000256" key="6">
    <source>
        <dbReference type="ARBA" id="ARBA00023015"/>
    </source>
</evidence>
<evidence type="ECO:0000256" key="3">
    <source>
        <dbReference type="ARBA" id="ARBA00011629"/>
    </source>
</evidence>
<comment type="subcellular location">
    <subcellularLocation>
        <location evidence="1">Nucleus</location>
    </subcellularLocation>
</comment>
<keyword evidence="6" id="KW-0805">Transcription regulation</keyword>
<feature type="region of interest" description="Disordered" evidence="12">
    <location>
        <begin position="1"/>
        <end position="70"/>
    </location>
</feature>
<dbReference type="Proteomes" id="UP000701801">
    <property type="component" value="Unassembled WGS sequence"/>
</dbReference>
<evidence type="ECO:0000256" key="7">
    <source>
        <dbReference type="ARBA" id="ARBA00023159"/>
    </source>
</evidence>
<sequence length="1498" mass="167622">MTSRPTVGQRQPPQRSLSSTNVLQRPAPHRTLSQQFPSSSPTRRNNDGFVDLTLDGTDAPQGRYGTMPRMGGSRLRLEISEASHSDLVESPNPATGLTPNWRTPVTSGARSQHHFDVPIPSNFSPRTLQEGGHNDSAIKPMPLPVRPKQHGPPSTKKPRPVAGAVVKKDVRPKPYTLEVPAAAPRYPPNGHIDFFPWTGNHPEDQFSEPIIRGGYYDKSQMTPSESGTARPNIFPALKQKNGLQALSSIFTTVLAQRRAHGQITTSSTFKPPPRVTVTDTKREMWLKDLANPTISLRRLSRSIPHGIRGKVLLDQSLSKNIPIERAVWLAKCVGANELRSFRRKGVSGTFAMGGEAKWIRDFTVCVEQFLENLVGTCGEEEFRTRITYAIRLAAHFYAEHLLDREHYMEWLVSSLENSPQTKLPLWILVTQVYWKDLLQYRKYGRRLSAALLNHFAKTANHPDQDILTPIVERLRELLKTLMASNPDSFVFPATWTKYREVIKSHLAPTGKSFQVIYEIIDRRSRRLSMPGPEKDNTPQQRLIQLLDSSLSGCFENDILKQCWKLDNDKATLLRVVLEWSTSLYRPGYAKIYIAARICRFWSRSDFDITTAILDFVASDACEQGRNKPSFYHLLCELARSEHFSVAKYLQWLVARGGIHDAVDVLPDGPCATRLLAELPTHNLIEALIPLHSTLLSRAGFFVDEEEERMRNCMAVINRSLPTMQANAVTEMDLDVVNVDDDINILIASLNRSSKSEIGLWLRHKVRVQMQQPNIPPRDNWDASPVKSNTSDITVTTFNQLRYYLELIEDYSMLADTLKLTASSNDIEVLASCADTINLHIKPLIAIGALNSLFDKLVTRMRVLAREQDGLPRVFLASLSDLATRIPSQKVLAQQLSQELALSDRKTAVDACSPVSDHVATTQTSELDFVDEFEKILASGNSMDQATLDRLFHRVSEQLELSSAKSRQQQKEYAMLLARLRPFNCQHFDVLMSAWVTRLLKLEERPSMMAVLGPLVALGCLSFSSIAASTKTVFEMESSMASSNSRTCQELVQLLLGPSDTTGAMDPEDIYRLRIKQKHTQMDCPEAVLTSIRQDLELSELAKPKGAALDISVLIFGHDTFEVMQEYALLYPDMVVKALVLPLLKNGDSRAARVITTFIDKLLFRSQSNNEITTEAILDIANDLTLPFCQIKLESMFSGEDSVMAGTEDPRSGRLQAFDSAIEAAVNSGKTAWASIVPLLEVSIAQHLRRRSELQFLALFPSHKTASTFDFANMQSRLSHAANLLRIIDSTAYSITTSQTTSGNTNIAQEILTTLNGVRLLLSGTKMMLIKETLISKWIPLLLTFITLHISEFEATKLGHEIRAKAILALSAILLDLQSLDLNTEAANDLMEQNYDLALHLVDDLPDEVRQQCIRSLHDTISSPQMYYLLSFQANPSEGLVLCHKEGTLSSGGEASKIGEKEKLTPFVLRRWEMLGEPTPNIGENDTSLNLTLFGARRG</sequence>
<gene>
    <name evidence="14" type="ORF">HYALB_00002051</name>
</gene>
<evidence type="ECO:0000256" key="12">
    <source>
        <dbReference type="SAM" id="MobiDB-lite"/>
    </source>
</evidence>
<evidence type="ECO:0000256" key="2">
    <source>
        <dbReference type="ARBA" id="ARBA00010289"/>
    </source>
</evidence>
<keyword evidence="8" id="KW-0804">Transcription</keyword>
<dbReference type="InterPro" id="IPR019035">
    <property type="entry name" value="Mediator_Med12"/>
</dbReference>
<feature type="region of interest" description="Disordered" evidence="12">
    <location>
        <begin position="84"/>
        <end position="163"/>
    </location>
</feature>
<dbReference type="PANTHER" id="PTHR46567">
    <property type="entry name" value="MEDIATOR OF RNA POLYMERASE II TRANSCRIPTION SUBUNIT 12"/>
    <property type="match status" value="1"/>
</dbReference>
<name>A0A9N9LF36_9HELO</name>
<evidence type="ECO:0000256" key="4">
    <source>
        <dbReference type="ARBA" id="ARBA00019622"/>
    </source>
</evidence>
<evidence type="ECO:0000259" key="13">
    <source>
        <dbReference type="SMART" id="SM01281"/>
    </source>
</evidence>
<keyword evidence="5" id="KW-0678">Repressor</keyword>
<keyword evidence="9" id="KW-0539">Nucleus</keyword>
<dbReference type="SMART" id="SM01281">
    <property type="entry name" value="Med12"/>
    <property type="match status" value="1"/>
</dbReference>
<comment type="subunit">
    <text evidence="3">Component of the SRB8-11 complex, which itself associates with the Mediator complex.</text>
</comment>
<evidence type="ECO:0000256" key="8">
    <source>
        <dbReference type="ARBA" id="ARBA00023163"/>
    </source>
</evidence>
<keyword evidence="15" id="KW-1185">Reference proteome</keyword>
<dbReference type="OrthoDB" id="20828at2759"/>
<dbReference type="GO" id="GO:0016592">
    <property type="term" value="C:mediator complex"/>
    <property type="evidence" value="ECO:0007669"/>
    <property type="project" value="InterPro"/>
</dbReference>
<evidence type="ECO:0000256" key="10">
    <source>
        <dbReference type="ARBA" id="ARBA00025661"/>
    </source>
</evidence>
<dbReference type="Pfam" id="PF25326">
    <property type="entry name" value="ARM_SRB8"/>
    <property type="match status" value="1"/>
</dbReference>
<accession>A0A9N9LF36</accession>
<evidence type="ECO:0000256" key="5">
    <source>
        <dbReference type="ARBA" id="ARBA00022491"/>
    </source>
</evidence>
<dbReference type="Pfam" id="PF09497">
    <property type="entry name" value="Med12"/>
    <property type="match status" value="1"/>
</dbReference>
<dbReference type="GO" id="GO:0006357">
    <property type="term" value="P:regulation of transcription by RNA polymerase II"/>
    <property type="evidence" value="ECO:0007669"/>
    <property type="project" value="InterPro"/>
</dbReference>
<feature type="compositionally biased region" description="Polar residues" evidence="12">
    <location>
        <begin position="92"/>
        <end position="110"/>
    </location>
</feature>